<protein>
    <submittedName>
        <fullName evidence="2">Uncharacterized protein</fullName>
    </submittedName>
</protein>
<dbReference type="InParanoid" id="G3H841"/>
<reference evidence="3" key="1">
    <citation type="journal article" date="2011" name="Nat. Biotechnol.">
        <title>The genomic sequence of the Chinese hamster ovary (CHO)-K1 cell line.</title>
        <authorList>
            <person name="Xu X."/>
            <person name="Nagarajan H."/>
            <person name="Lewis N.E."/>
            <person name="Pan S."/>
            <person name="Cai Z."/>
            <person name="Liu X."/>
            <person name="Chen W."/>
            <person name="Xie M."/>
            <person name="Wang W."/>
            <person name="Hammond S."/>
            <person name="Andersen M.R."/>
            <person name="Neff N."/>
            <person name="Passarelli B."/>
            <person name="Koh W."/>
            <person name="Fan H.C."/>
            <person name="Wang J."/>
            <person name="Gui Y."/>
            <person name="Lee K.H."/>
            <person name="Betenbaugh M.J."/>
            <person name="Quake S.R."/>
            <person name="Famili I."/>
            <person name="Palsson B.O."/>
            <person name="Wang J."/>
        </authorList>
    </citation>
    <scope>NUCLEOTIDE SEQUENCE [LARGE SCALE GENOMIC DNA]</scope>
    <source>
        <strain evidence="3">CHO K1 cell line</strain>
    </source>
</reference>
<evidence type="ECO:0000256" key="1">
    <source>
        <dbReference type="SAM" id="SignalP"/>
    </source>
</evidence>
<name>G3H841_CRIGR</name>
<keyword evidence="1" id="KW-0732">Signal</keyword>
<dbReference type="AlphaFoldDB" id="G3H841"/>
<dbReference type="EMBL" id="JH000206">
    <property type="protein sequence ID" value="EGV97080.1"/>
    <property type="molecule type" value="Genomic_DNA"/>
</dbReference>
<proteinExistence type="predicted"/>
<organism evidence="2 3">
    <name type="scientific">Cricetulus griseus</name>
    <name type="common">Chinese hamster</name>
    <name type="synonym">Cricetulus barabensis griseus</name>
    <dbReference type="NCBI Taxonomy" id="10029"/>
    <lineage>
        <taxon>Eukaryota</taxon>
        <taxon>Metazoa</taxon>
        <taxon>Chordata</taxon>
        <taxon>Craniata</taxon>
        <taxon>Vertebrata</taxon>
        <taxon>Euteleostomi</taxon>
        <taxon>Mammalia</taxon>
        <taxon>Eutheria</taxon>
        <taxon>Euarchontoglires</taxon>
        <taxon>Glires</taxon>
        <taxon>Rodentia</taxon>
        <taxon>Myomorpha</taxon>
        <taxon>Muroidea</taxon>
        <taxon>Cricetidae</taxon>
        <taxon>Cricetinae</taxon>
        <taxon>Cricetulus</taxon>
    </lineage>
</organism>
<accession>G3H841</accession>
<dbReference type="Proteomes" id="UP000001075">
    <property type="component" value="Unassembled WGS sequence"/>
</dbReference>
<feature type="signal peptide" evidence="1">
    <location>
        <begin position="1"/>
        <end position="17"/>
    </location>
</feature>
<gene>
    <name evidence="2" type="ORF">I79_006539</name>
</gene>
<sequence length="56" mass="6104">MPLQVVLVLLWAALAVGSPVAEPQESLTFLLLLLQNWTVQRTSPPEELAAAVHTLQ</sequence>
<evidence type="ECO:0000313" key="2">
    <source>
        <dbReference type="EMBL" id="EGV97080.1"/>
    </source>
</evidence>
<feature type="chain" id="PRO_5003444245" evidence="1">
    <location>
        <begin position="18"/>
        <end position="56"/>
    </location>
</feature>
<evidence type="ECO:0000313" key="3">
    <source>
        <dbReference type="Proteomes" id="UP000001075"/>
    </source>
</evidence>